<organism evidence="1 2">
    <name type="scientific">Enhygromyxa salina</name>
    <dbReference type="NCBI Taxonomy" id="215803"/>
    <lineage>
        <taxon>Bacteria</taxon>
        <taxon>Pseudomonadati</taxon>
        <taxon>Myxococcota</taxon>
        <taxon>Polyangia</taxon>
        <taxon>Nannocystales</taxon>
        <taxon>Nannocystaceae</taxon>
        <taxon>Enhygromyxa</taxon>
    </lineage>
</organism>
<dbReference type="RefSeq" id="WP_146155920.1">
    <property type="nucleotide sequence ID" value="NZ_PVNK01000177.1"/>
</dbReference>
<reference evidence="1 2" key="1">
    <citation type="submission" date="2018-03" db="EMBL/GenBank/DDBJ databases">
        <title>Draft Genome Sequences of the Obligatory Marine Myxobacteria Enhygromyxa salina SWB005.</title>
        <authorList>
            <person name="Poehlein A."/>
            <person name="Moghaddam J.A."/>
            <person name="Harms H."/>
            <person name="Alanjari M."/>
            <person name="Koenig G.M."/>
            <person name="Daniel R."/>
            <person name="Schaeberle T.F."/>
        </authorList>
    </citation>
    <scope>NUCLEOTIDE SEQUENCE [LARGE SCALE GENOMIC DNA]</scope>
    <source>
        <strain evidence="1 2">SWB005</strain>
    </source>
</reference>
<dbReference type="AlphaFoldDB" id="A0A2S9XNP4"/>
<dbReference type="OrthoDB" id="5517570at2"/>
<dbReference type="EMBL" id="PVNK01000177">
    <property type="protein sequence ID" value="PRP94475.1"/>
    <property type="molecule type" value="Genomic_DNA"/>
</dbReference>
<sequence>MALSSFKFHVRRGHLRLHFSSGRGHDLEGRAVMPVVAFAADLVAEVARRKRGRLEGLSVDLGRGILRATVDGKEGIEVVCIDGWDFETVVRPSSAPLIEWAEHRFDCPLAERC</sequence>
<dbReference type="Proteomes" id="UP000237968">
    <property type="component" value="Unassembled WGS sequence"/>
</dbReference>
<protein>
    <submittedName>
        <fullName evidence="1">Uncharacterized protein</fullName>
    </submittedName>
</protein>
<gene>
    <name evidence="1" type="ORF">ENSA5_40940</name>
</gene>
<name>A0A2S9XNP4_9BACT</name>
<proteinExistence type="predicted"/>
<accession>A0A2S9XNP4</accession>
<keyword evidence="2" id="KW-1185">Reference proteome</keyword>
<evidence type="ECO:0000313" key="1">
    <source>
        <dbReference type="EMBL" id="PRP94475.1"/>
    </source>
</evidence>
<comment type="caution">
    <text evidence="1">The sequence shown here is derived from an EMBL/GenBank/DDBJ whole genome shotgun (WGS) entry which is preliminary data.</text>
</comment>
<evidence type="ECO:0000313" key="2">
    <source>
        <dbReference type="Proteomes" id="UP000237968"/>
    </source>
</evidence>